<accession>A0A4C2DZK2</accession>
<dbReference type="EMBL" id="BIMX01000001">
    <property type="protein sequence ID" value="GCE97121.1"/>
    <property type="molecule type" value="Genomic_DNA"/>
</dbReference>
<dbReference type="Proteomes" id="UP000301737">
    <property type="component" value="Unassembled WGS sequence"/>
</dbReference>
<reference evidence="3 4" key="1">
    <citation type="submission" date="2019-01" db="EMBL/GenBank/DDBJ databases">
        <title>Draft Genome Sequencing of Zygosaccharomyces mellis Ca-7.</title>
        <authorList>
            <person name="Shiwa Y."/>
            <person name="Kanesaki Y."/>
            <person name="Ishige T."/>
            <person name="Mura K."/>
            <person name="Hori T."/>
            <person name="Tamura T."/>
        </authorList>
    </citation>
    <scope>NUCLEOTIDE SEQUENCE [LARGE SCALE GENOMIC DNA]</scope>
    <source>
        <strain evidence="3 4">Ca-7</strain>
    </source>
</reference>
<feature type="region of interest" description="Disordered" evidence="2">
    <location>
        <begin position="231"/>
        <end position="264"/>
    </location>
</feature>
<dbReference type="AlphaFoldDB" id="A0A4C2DZK2"/>
<comment type="caution">
    <text evidence="3">The sequence shown here is derived from an EMBL/GenBank/DDBJ whole genome shotgun (WGS) entry which is preliminary data.</text>
</comment>
<organism evidence="3 4">
    <name type="scientific">Zygosaccharomyces mellis</name>
    <dbReference type="NCBI Taxonomy" id="42258"/>
    <lineage>
        <taxon>Eukaryota</taxon>
        <taxon>Fungi</taxon>
        <taxon>Dikarya</taxon>
        <taxon>Ascomycota</taxon>
        <taxon>Saccharomycotina</taxon>
        <taxon>Saccharomycetes</taxon>
        <taxon>Saccharomycetales</taxon>
        <taxon>Saccharomycetaceae</taxon>
        <taxon>Zygosaccharomyces</taxon>
    </lineage>
</organism>
<evidence type="ECO:0000256" key="1">
    <source>
        <dbReference type="SAM" id="Coils"/>
    </source>
</evidence>
<feature type="coiled-coil region" evidence="1">
    <location>
        <begin position="80"/>
        <end position="121"/>
    </location>
</feature>
<keyword evidence="4" id="KW-1185">Reference proteome</keyword>
<dbReference type="OrthoDB" id="4036426at2759"/>
<feature type="region of interest" description="Disordered" evidence="2">
    <location>
        <begin position="21"/>
        <end position="78"/>
    </location>
</feature>
<protein>
    <submittedName>
        <fullName evidence="3">Uncharacterized protein</fullName>
    </submittedName>
</protein>
<sequence length="279" mass="31069">MTDNDHDTRLVPQHQRIITSSQWVFDKNRDESTPSVPIHNGGSGGSSLAHSGTFDQKAQHVQIRPKSSSPTISVDKEARKKTKELENMKLQMEYNSARQENDKLKNVISKLKQEVDSYTRILDERAKLPNKQLQNAPPMSSLLINTNAKRRKKTNSRDDRHHIKREPVVSQVAKEKPKQDLDLSINPSLTFPQSGLPNIIPTNKIMTSDVMFGALNSDSNMNIGGVGVNSSANLNSNSTTKRQPKSGKNADNGSNKTEDISPDDVLLMHTLTDVLSHME</sequence>
<evidence type="ECO:0000313" key="4">
    <source>
        <dbReference type="Proteomes" id="UP000301737"/>
    </source>
</evidence>
<proteinExistence type="predicted"/>
<evidence type="ECO:0000313" key="3">
    <source>
        <dbReference type="EMBL" id="GCE97121.1"/>
    </source>
</evidence>
<name>A0A4C2DZK2_9SACH</name>
<keyword evidence="1" id="KW-0175">Coiled coil</keyword>
<evidence type="ECO:0000256" key="2">
    <source>
        <dbReference type="SAM" id="MobiDB-lite"/>
    </source>
</evidence>
<gene>
    <name evidence="3" type="ORF">ZYGM_003838</name>
</gene>